<evidence type="ECO:0000313" key="1">
    <source>
        <dbReference type="EMBL" id="MCV3728345.1"/>
    </source>
</evidence>
<keyword evidence="2" id="KW-1185">Reference proteome</keyword>
<gene>
    <name evidence="1" type="ORF">OF376_00915</name>
</gene>
<dbReference type="EMBL" id="JAOXHL010000001">
    <property type="protein sequence ID" value="MCV3728345.1"/>
    <property type="molecule type" value="Genomic_DNA"/>
</dbReference>
<dbReference type="Proteomes" id="UP001208245">
    <property type="component" value="Unassembled WGS sequence"/>
</dbReference>
<organism evidence="1 2">
    <name type="scientific">Ureaplasma miroungigenitalium</name>
    <dbReference type="NCBI Taxonomy" id="1042321"/>
    <lineage>
        <taxon>Bacteria</taxon>
        <taxon>Bacillati</taxon>
        <taxon>Mycoplasmatota</taxon>
        <taxon>Mycoplasmoidales</taxon>
        <taxon>Mycoplasmoidaceae</taxon>
        <taxon>Ureaplasma</taxon>
    </lineage>
</organism>
<sequence>MVIHMLQGILFLIKQNDQLVLSWFYQRFYKMFYMYLGRWVQKSFNAHLIKLDEYAVFVYQAIKKGANSLFAQPTNWALTIGFMKKCLYCLFIDEQRKNQNSKNKILSNCLAEDEKYNLMNLNDSQNDFETTFWKNFYTKSFEKHLQLNHPHLHLFFLSIKKHYNVDELAKRFQKTKKQVYNLVQKLKKLYATFVCI</sequence>
<proteinExistence type="predicted"/>
<reference evidence="1 2" key="1">
    <citation type="journal article" date="2020" name="Int. J. Syst. Evol. Microbiol.">
        <title>Ureaplasma miroungigenitalium sp. nov. isolated from northern elephant seals (Mirounga angustirostris) and Ureaplasma zalophigenitalium sp. nov. isolated from California sea lions (Zalophus californianus).</title>
        <authorList>
            <person name="Volokhov D.V."/>
            <person name="Gulland F.M."/>
            <person name="Gao Y."/>
            <person name="Chizhikov V.E."/>
        </authorList>
    </citation>
    <scope>NUCLEOTIDE SEQUENCE [LARGE SCALE GENOMIC DNA]</scope>
    <source>
        <strain evidence="1 2">ES3182-GEN</strain>
    </source>
</reference>
<accession>A0ABT3BM74</accession>
<evidence type="ECO:0000313" key="2">
    <source>
        <dbReference type="Proteomes" id="UP001208245"/>
    </source>
</evidence>
<name>A0ABT3BM74_9BACT</name>
<comment type="caution">
    <text evidence="1">The sequence shown here is derived from an EMBL/GenBank/DDBJ whole genome shotgun (WGS) entry which is preliminary data.</text>
</comment>
<evidence type="ECO:0008006" key="3">
    <source>
        <dbReference type="Google" id="ProtNLM"/>
    </source>
</evidence>
<protein>
    <recommendedName>
        <fullName evidence="3">Sigma-70 family RNA polymerase sigma factor</fullName>
    </recommendedName>
</protein>